<evidence type="ECO:0000313" key="2">
    <source>
        <dbReference type="Proteomes" id="UP001144471"/>
    </source>
</evidence>
<dbReference type="AlphaFoldDB" id="A0A9W6GLN6"/>
<sequence length="58" mass="6723">MNYIVPLLYGDFNINNAYVDESFDIGNVRWRRDIGNVFINVETESLKKLALVSLIVIF</sequence>
<reference evidence="1" key="1">
    <citation type="submission" date="2022-12" db="EMBL/GenBank/DDBJ databases">
        <title>Reference genome sequencing for broad-spectrum identification of bacterial and archaeal isolates by mass spectrometry.</title>
        <authorList>
            <person name="Sekiguchi Y."/>
            <person name="Tourlousse D.M."/>
        </authorList>
    </citation>
    <scope>NUCLEOTIDE SEQUENCE</scope>
    <source>
        <strain evidence="1">10succ1</strain>
    </source>
</reference>
<keyword evidence="2" id="KW-1185">Reference proteome</keyword>
<name>A0A9W6GLN6_9FUSO</name>
<dbReference type="Proteomes" id="UP001144471">
    <property type="component" value="Unassembled WGS sequence"/>
</dbReference>
<evidence type="ECO:0000313" key="1">
    <source>
        <dbReference type="EMBL" id="GLI57384.1"/>
    </source>
</evidence>
<organism evidence="1 2">
    <name type="scientific">Propionigenium maris DSM 9537</name>
    <dbReference type="NCBI Taxonomy" id="1123000"/>
    <lineage>
        <taxon>Bacteria</taxon>
        <taxon>Fusobacteriati</taxon>
        <taxon>Fusobacteriota</taxon>
        <taxon>Fusobacteriia</taxon>
        <taxon>Fusobacteriales</taxon>
        <taxon>Fusobacteriaceae</taxon>
        <taxon>Propionigenium</taxon>
    </lineage>
</organism>
<proteinExistence type="predicted"/>
<dbReference type="EMBL" id="BSDY01000017">
    <property type="protein sequence ID" value="GLI57384.1"/>
    <property type="molecule type" value="Genomic_DNA"/>
</dbReference>
<accession>A0A9W6GLN6</accession>
<comment type="caution">
    <text evidence="1">The sequence shown here is derived from an EMBL/GenBank/DDBJ whole genome shotgun (WGS) entry which is preliminary data.</text>
</comment>
<gene>
    <name evidence="1" type="ORF">PM10SUCC1_28980</name>
</gene>
<protein>
    <submittedName>
        <fullName evidence="1">Uncharacterized protein</fullName>
    </submittedName>
</protein>